<dbReference type="EMBL" id="CADCXU010005929">
    <property type="protein sequence ID" value="CAA9997761.1"/>
    <property type="molecule type" value="Genomic_DNA"/>
</dbReference>
<name>A0A6H5G5C8_9HEMI</name>
<accession>A0A6H5G5C8</accession>
<reference evidence="1 2" key="1">
    <citation type="submission" date="2020-02" db="EMBL/GenBank/DDBJ databases">
        <authorList>
            <person name="Ferguson B K."/>
        </authorList>
    </citation>
    <scope>NUCLEOTIDE SEQUENCE [LARGE SCALE GENOMIC DNA]</scope>
</reference>
<gene>
    <name evidence="1" type="ORF">NTEN_LOCUS4055</name>
</gene>
<proteinExistence type="predicted"/>
<dbReference type="AlphaFoldDB" id="A0A6H5G5C8"/>
<dbReference type="Proteomes" id="UP000479000">
    <property type="component" value="Unassembled WGS sequence"/>
</dbReference>
<sequence>MQCRSEGCASVTLFVPSTEEPDGFLRPPARRRPCYLIPTTNIREFLQLGHVRHHFLYLQFSMLNRMRPSPQRDATV</sequence>
<evidence type="ECO:0000313" key="2">
    <source>
        <dbReference type="Proteomes" id="UP000479000"/>
    </source>
</evidence>
<evidence type="ECO:0000313" key="1">
    <source>
        <dbReference type="EMBL" id="CAA9997761.1"/>
    </source>
</evidence>
<protein>
    <submittedName>
        <fullName evidence="1">Uncharacterized protein</fullName>
    </submittedName>
</protein>
<keyword evidence="2" id="KW-1185">Reference proteome</keyword>
<organism evidence="1 2">
    <name type="scientific">Nesidiocoris tenuis</name>
    <dbReference type="NCBI Taxonomy" id="355587"/>
    <lineage>
        <taxon>Eukaryota</taxon>
        <taxon>Metazoa</taxon>
        <taxon>Ecdysozoa</taxon>
        <taxon>Arthropoda</taxon>
        <taxon>Hexapoda</taxon>
        <taxon>Insecta</taxon>
        <taxon>Pterygota</taxon>
        <taxon>Neoptera</taxon>
        <taxon>Paraneoptera</taxon>
        <taxon>Hemiptera</taxon>
        <taxon>Heteroptera</taxon>
        <taxon>Panheteroptera</taxon>
        <taxon>Cimicomorpha</taxon>
        <taxon>Miridae</taxon>
        <taxon>Dicyphina</taxon>
        <taxon>Nesidiocoris</taxon>
    </lineage>
</organism>